<accession>A0ABU0E2E1</accession>
<keyword evidence="2" id="KW-0762">Sugar transport</keyword>
<evidence type="ECO:0000256" key="2">
    <source>
        <dbReference type="ARBA" id="ARBA00022597"/>
    </source>
</evidence>
<proteinExistence type="predicted"/>
<evidence type="ECO:0000256" key="4">
    <source>
        <dbReference type="ARBA" id="ARBA00022683"/>
    </source>
</evidence>
<sequence length="106" mass="12127">MDETYEVSFQLILAAGNSKSESMVAIRKAREGDFEEAQQHVNNAQDSLTEAHQIQTNLIQGEARGEKPEVTLIMVHAQDHLNMALLTMDQAKEMIHLYREIYNLKR</sequence>
<evidence type="ECO:0000256" key="1">
    <source>
        <dbReference type="ARBA" id="ARBA00022448"/>
    </source>
</evidence>
<comment type="caution">
    <text evidence="6">The sequence shown here is derived from an EMBL/GenBank/DDBJ whole genome shotgun (WGS) entry which is preliminary data.</text>
</comment>
<dbReference type="PROSITE" id="PS51095">
    <property type="entry name" value="PTS_EIIA_TYPE_3"/>
    <property type="match status" value="1"/>
</dbReference>
<evidence type="ECO:0000313" key="6">
    <source>
        <dbReference type="EMBL" id="MDQ0361048.1"/>
    </source>
</evidence>
<evidence type="ECO:0000256" key="5">
    <source>
        <dbReference type="PROSITE-ProRule" id="PRU00418"/>
    </source>
</evidence>
<evidence type="ECO:0000256" key="3">
    <source>
        <dbReference type="ARBA" id="ARBA00022679"/>
    </source>
</evidence>
<dbReference type="RefSeq" id="WP_307407441.1">
    <property type="nucleotide sequence ID" value="NZ_JAUSUR010000003.1"/>
</dbReference>
<dbReference type="SUPFAM" id="SSF46973">
    <property type="entry name" value="Enzyme IIa from lactose specific PTS, IIa-lac"/>
    <property type="match status" value="1"/>
</dbReference>
<organism evidence="6 7">
    <name type="scientific">Breznakia pachnodae</name>
    <dbReference type="NCBI Taxonomy" id="265178"/>
    <lineage>
        <taxon>Bacteria</taxon>
        <taxon>Bacillati</taxon>
        <taxon>Bacillota</taxon>
        <taxon>Erysipelotrichia</taxon>
        <taxon>Erysipelotrichales</taxon>
        <taxon>Erysipelotrichaceae</taxon>
        <taxon>Breznakia</taxon>
    </lineage>
</organism>
<keyword evidence="4" id="KW-0598">Phosphotransferase system</keyword>
<dbReference type="PANTHER" id="PTHR34382">
    <property type="entry name" value="PTS SYSTEM N,N'-DIACETYLCHITOBIOSE-SPECIFIC EIIA COMPONENT"/>
    <property type="match status" value="1"/>
</dbReference>
<dbReference type="PANTHER" id="PTHR34382:SF7">
    <property type="entry name" value="PTS SYSTEM N,N'-DIACETYLCHITOBIOSE-SPECIFIC EIIA COMPONENT"/>
    <property type="match status" value="1"/>
</dbReference>
<dbReference type="Proteomes" id="UP001230220">
    <property type="component" value="Unassembled WGS sequence"/>
</dbReference>
<protein>
    <submittedName>
        <fullName evidence="6">PTS system cellobiose-specific IIA component</fullName>
    </submittedName>
</protein>
<evidence type="ECO:0000313" key="7">
    <source>
        <dbReference type="Proteomes" id="UP001230220"/>
    </source>
</evidence>
<dbReference type="InterPro" id="IPR003188">
    <property type="entry name" value="PTS_IIA_lac/cel"/>
</dbReference>
<name>A0ABU0E2E1_9FIRM</name>
<feature type="modified residue" description="Phosphohistidine; by HPr" evidence="5">
    <location>
        <position position="76"/>
    </location>
</feature>
<dbReference type="PIRSF" id="PIRSF000699">
    <property type="entry name" value="PTS_IILac_III"/>
    <property type="match status" value="1"/>
</dbReference>
<dbReference type="CDD" id="cd00215">
    <property type="entry name" value="PTS_IIA_lac"/>
    <property type="match status" value="1"/>
</dbReference>
<reference evidence="6 7" key="1">
    <citation type="submission" date="2023-07" db="EMBL/GenBank/DDBJ databases">
        <title>Genomic Encyclopedia of Type Strains, Phase IV (KMG-IV): sequencing the most valuable type-strain genomes for metagenomic binning, comparative biology and taxonomic classification.</title>
        <authorList>
            <person name="Goeker M."/>
        </authorList>
    </citation>
    <scope>NUCLEOTIDE SEQUENCE [LARGE SCALE GENOMIC DNA]</scope>
    <source>
        <strain evidence="6 7">DSM 16784</strain>
    </source>
</reference>
<dbReference type="Pfam" id="PF02255">
    <property type="entry name" value="PTS_IIA"/>
    <property type="match status" value="1"/>
</dbReference>
<gene>
    <name evidence="6" type="ORF">J2S15_001795</name>
</gene>
<dbReference type="EMBL" id="JAUSUR010000003">
    <property type="protein sequence ID" value="MDQ0361048.1"/>
    <property type="molecule type" value="Genomic_DNA"/>
</dbReference>
<dbReference type="Gene3D" id="1.20.58.80">
    <property type="entry name" value="Phosphotransferase system, lactose/cellobiose-type IIA subunit"/>
    <property type="match status" value="1"/>
</dbReference>
<dbReference type="InterPro" id="IPR036542">
    <property type="entry name" value="PTS_IIA_lac/cel_sf"/>
</dbReference>
<keyword evidence="3" id="KW-0808">Transferase</keyword>
<keyword evidence="7" id="KW-1185">Reference proteome</keyword>
<keyword evidence="1" id="KW-0813">Transport</keyword>